<evidence type="ECO:0000313" key="2">
    <source>
        <dbReference type="EMBL" id="WEW60219.1"/>
    </source>
</evidence>
<evidence type="ECO:0000256" key="1">
    <source>
        <dbReference type="SAM" id="MobiDB-lite"/>
    </source>
</evidence>
<feature type="compositionally biased region" description="Gly residues" evidence="1">
    <location>
        <begin position="110"/>
        <end position="126"/>
    </location>
</feature>
<feature type="region of interest" description="Disordered" evidence="1">
    <location>
        <begin position="63"/>
        <end position="126"/>
    </location>
</feature>
<dbReference type="EMBL" id="CP120629">
    <property type="protein sequence ID" value="WEW60219.1"/>
    <property type="molecule type" value="Genomic_DNA"/>
</dbReference>
<organism evidence="2 3">
    <name type="scientific">Emydomyces testavorans</name>
    <dbReference type="NCBI Taxonomy" id="2070801"/>
    <lineage>
        <taxon>Eukaryota</taxon>
        <taxon>Fungi</taxon>
        <taxon>Dikarya</taxon>
        <taxon>Ascomycota</taxon>
        <taxon>Pezizomycotina</taxon>
        <taxon>Eurotiomycetes</taxon>
        <taxon>Eurotiomycetidae</taxon>
        <taxon>Onygenales</taxon>
        <taxon>Nannizziopsiaceae</taxon>
        <taxon>Emydomyces</taxon>
    </lineage>
</organism>
<reference evidence="2" key="1">
    <citation type="submission" date="2023-03" db="EMBL/GenBank/DDBJ databases">
        <title>Emydomyces testavorans Genome Sequence.</title>
        <authorList>
            <person name="Hoyer L."/>
        </authorList>
    </citation>
    <scope>NUCLEOTIDE SEQUENCE</scope>
    <source>
        <strain evidence="2">16-2883</strain>
    </source>
</reference>
<keyword evidence="3" id="KW-1185">Reference proteome</keyword>
<dbReference type="Proteomes" id="UP001219355">
    <property type="component" value="Chromosome 3"/>
</dbReference>
<evidence type="ECO:0000313" key="3">
    <source>
        <dbReference type="Proteomes" id="UP001219355"/>
    </source>
</evidence>
<dbReference type="AlphaFoldDB" id="A0AAF0DK42"/>
<accession>A0AAF0DK42</accession>
<sequence length="126" mass="12592">MSQNSPTFTNFSLSSNPPSCINGKAVMTCRSCAGNPPRVRGEACTACQGYGFIMYACSNPQPSTANGSAKGGASRSAVDSRLLGKGGILDPASAPGWSTKSSDYRRHGDGSGGASGNGGIGVIGGR</sequence>
<protein>
    <submittedName>
        <fullName evidence="2">Uncharacterized protein</fullName>
    </submittedName>
</protein>
<proteinExistence type="predicted"/>
<name>A0AAF0DK42_9EURO</name>
<gene>
    <name evidence="2" type="ORF">PRK78_005704</name>
</gene>